<dbReference type="AlphaFoldDB" id="A0A0P8CLA9"/>
<dbReference type="EMBL" id="LKCM01000118">
    <property type="protein sequence ID" value="KPQ43968.1"/>
    <property type="molecule type" value="Genomic_DNA"/>
</dbReference>
<evidence type="ECO:0000313" key="3">
    <source>
        <dbReference type="Proteomes" id="UP000050360"/>
    </source>
</evidence>
<sequence>MKLRLYLQVYLIFAVLFGVLIYQKIITVSWTWTWTLGIEFMGAVVIRFIDFADDQHNAKKTKLIEHSMELVKDFSNIVNSEVDLYLYKHIFKLEVKPYPKEFNEHLKNDVYKNIRNSIERRDFYINKVHNEEANVFCIDLKNNIINCIEQRNFINLDLVSSSVGQKRFFNKETIELDILRAIHNNYQASKSIKFKIELNGNLYSLYYYSNIWVVGDDDKELNEIGNIIIKTFNEGISSERFRLLNLYLEEIREDHNQIKKELNKIINNVKYDIPLKGKCKQCSKGGDLWQHTKR</sequence>
<organism evidence="2 3">
    <name type="scientific">Candidatus Methanoperedens nitratireducens</name>
    <dbReference type="NCBI Taxonomy" id="1392998"/>
    <lineage>
        <taxon>Archaea</taxon>
        <taxon>Methanobacteriati</taxon>
        <taxon>Methanobacteriota</taxon>
        <taxon>Stenosarchaea group</taxon>
        <taxon>Methanomicrobia</taxon>
        <taxon>Methanosarcinales</taxon>
        <taxon>ANME-2 cluster</taxon>
        <taxon>Candidatus Methanoperedentaceae</taxon>
        <taxon>Candidatus Methanoperedens</taxon>
    </lineage>
</organism>
<keyword evidence="1" id="KW-0812">Transmembrane</keyword>
<name>A0A0P8CLA9_9EURY</name>
<proteinExistence type="predicted"/>
<feature type="transmembrane region" description="Helical" evidence="1">
    <location>
        <begin position="7"/>
        <end position="26"/>
    </location>
</feature>
<comment type="caution">
    <text evidence="2">The sequence shown here is derived from an EMBL/GenBank/DDBJ whole genome shotgun (WGS) entry which is preliminary data.</text>
</comment>
<evidence type="ECO:0000256" key="1">
    <source>
        <dbReference type="SAM" id="Phobius"/>
    </source>
</evidence>
<evidence type="ECO:0000313" key="2">
    <source>
        <dbReference type="EMBL" id="KPQ43968.1"/>
    </source>
</evidence>
<dbReference type="Proteomes" id="UP000050360">
    <property type="component" value="Unassembled WGS sequence"/>
</dbReference>
<keyword evidence="1" id="KW-1133">Transmembrane helix</keyword>
<protein>
    <submittedName>
        <fullName evidence="2">Uncharacterized protein</fullName>
    </submittedName>
</protein>
<gene>
    <name evidence="2" type="ORF">MPEBLZ_01436</name>
</gene>
<accession>A0A0P8CLA9</accession>
<keyword evidence="1" id="KW-0472">Membrane</keyword>
<reference evidence="2 3" key="1">
    <citation type="submission" date="2015-09" db="EMBL/GenBank/DDBJ databases">
        <title>A metagenomics-based metabolic model of nitrate-dependent anaerobic oxidation of methane by Methanoperedens-like archaea.</title>
        <authorList>
            <person name="Arshad A."/>
            <person name="Speth D.R."/>
            <person name="De Graaf R.M."/>
            <person name="Op Den Camp H.J."/>
            <person name="Jetten M.S."/>
            <person name="Welte C.U."/>
        </authorList>
    </citation>
    <scope>NUCLEOTIDE SEQUENCE [LARGE SCALE GENOMIC DNA]</scope>
</reference>